<dbReference type="PROSITE" id="PS50966">
    <property type="entry name" value="ZF_SWIM"/>
    <property type="match status" value="1"/>
</dbReference>
<evidence type="ECO:0000256" key="1">
    <source>
        <dbReference type="PROSITE-ProRule" id="PRU00325"/>
    </source>
</evidence>
<feature type="domain" description="SWIM-type" evidence="2">
    <location>
        <begin position="80"/>
        <end position="123"/>
    </location>
</feature>
<gene>
    <name evidence="3" type="ORF">NliqN6_2068</name>
</gene>
<dbReference type="PANTHER" id="PTHR28498:SF1">
    <property type="entry name" value="ZINC FINGER SWIM DOMAIN-CONTAINING PROTEIN 7"/>
    <property type="match status" value="1"/>
</dbReference>
<keyword evidence="1" id="KW-0862">Zinc</keyword>
<name>A0A8H3TQQ5_9TREE</name>
<dbReference type="OrthoDB" id="337581at2759"/>
<sequence>MQDFPLQYARIIESILRELEDLAQSSSKSDADAVLLKLYHVFGTMLASALQLVDKGSVARISLPGNRHIYQVSSTSGAPYTVLPASLAEGRPYCPCVAFMQSVLLASEQLMCKHILAARLAMALGKTRDTAVSANAVAELLR</sequence>
<keyword evidence="1" id="KW-0863">Zinc-finger</keyword>
<keyword evidence="4" id="KW-1185">Reference proteome</keyword>
<keyword evidence="1" id="KW-0479">Metal-binding</keyword>
<dbReference type="AlphaFoldDB" id="A0A8H3TQQ5"/>
<proteinExistence type="predicted"/>
<reference evidence="3" key="1">
    <citation type="submission" date="2020-07" db="EMBL/GenBank/DDBJ databases">
        <title>Draft Genome Sequence of a Deep-Sea Yeast, Naganishia (Cryptococcus) liquefaciens strain N6.</title>
        <authorList>
            <person name="Han Y.W."/>
            <person name="Kajitani R."/>
            <person name="Morimoto H."/>
            <person name="Parhat M."/>
            <person name="Tsubouchi H."/>
            <person name="Bakenova O."/>
            <person name="Ogata M."/>
            <person name="Argunhan B."/>
            <person name="Aoki R."/>
            <person name="Kajiwara S."/>
            <person name="Itoh T."/>
            <person name="Iwasaki H."/>
        </authorList>
    </citation>
    <scope>NUCLEOTIDE SEQUENCE</scope>
    <source>
        <strain evidence="3">N6</strain>
    </source>
</reference>
<evidence type="ECO:0000313" key="3">
    <source>
        <dbReference type="EMBL" id="GHJ85666.1"/>
    </source>
</evidence>
<dbReference type="GO" id="GO:0008270">
    <property type="term" value="F:zinc ion binding"/>
    <property type="evidence" value="ECO:0007669"/>
    <property type="project" value="UniProtKB-KW"/>
</dbReference>
<protein>
    <recommendedName>
        <fullName evidence="2">SWIM-type domain-containing protein</fullName>
    </recommendedName>
</protein>
<evidence type="ECO:0000259" key="2">
    <source>
        <dbReference type="PROSITE" id="PS50966"/>
    </source>
</evidence>
<dbReference type="PANTHER" id="PTHR28498">
    <property type="entry name" value="ZINC FINGER SWIM DOMAIN-CONTAINING PROTEIN 7"/>
    <property type="match status" value="1"/>
</dbReference>
<dbReference type="GO" id="GO:0097196">
    <property type="term" value="C:Shu complex"/>
    <property type="evidence" value="ECO:0007669"/>
    <property type="project" value="TreeGrafter"/>
</dbReference>
<dbReference type="Proteomes" id="UP000620104">
    <property type="component" value="Unassembled WGS sequence"/>
</dbReference>
<dbReference type="InterPro" id="IPR007527">
    <property type="entry name" value="Znf_SWIM"/>
</dbReference>
<organism evidence="3 4">
    <name type="scientific">Naganishia liquefaciens</name>
    <dbReference type="NCBI Taxonomy" id="104408"/>
    <lineage>
        <taxon>Eukaryota</taxon>
        <taxon>Fungi</taxon>
        <taxon>Dikarya</taxon>
        <taxon>Basidiomycota</taxon>
        <taxon>Agaricomycotina</taxon>
        <taxon>Tremellomycetes</taxon>
        <taxon>Filobasidiales</taxon>
        <taxon>Filobasidiaceae</taxon>
        <taxon>Naganishia</taxon>
    </lineage>
</organism>
<comment type="caution">
    <text evidence="3">The sequence shown here is derived from an EMBL/GenBank/DDBJ whole genome shotgun (WGS) entry which is preliminary data.</text>
</comment>
<accession>A0A8H3TQQ5</accession>
<evidence type="ECO:0000313" key="4">
    <source>
        <dbReference type="Proteomes" id="UP000620104"/>
    </source>
</evidence>
<dbReference type="EMBL" id="BLZA01000013">
    <property type="protein sequence ID" value="GHJ85666.1"/>
    <property type="molecule type" value="Genomic_DNA"/>
</dbReference>
<dbReference type="GO" id="GO:0000724">
    <property type="term" value="P:double-strand break repair via homologous recombination"/>
    <property type="evidence" value="ECO:0007669"/>
    <property type="project" value="TreeGrafter"/>
</dbReference>